<feature type="compositionally biased region" description="Polar residues" evidence="1">
    <location>
        <begin position="268"/>
        <end position="292"/>
    </location>
</feature>
<feature type="region of interest" description="Disordered" evidence="1">
    <location>
        <begin position="500"/>
        <end position="526"/>
    </location>
</feature>
<dbReference type="Proteomes" id="UP000813385">
    <property type="component" value="Unassembled WGS sequence"/>
</dbReference>
<feature type="compositionally biased region" description="Polar residues" evidence="1">
    <location>
        <begin position="165"/>
        <end position="204"/>
    </location>
</feature>
<feature type="region of interest" description="Disordered" evidence="1">
    <location>
        <begin position="1"/>
        <end position="218"/>
    </location>
</feature>
<reference evidence="2" key="1">
    <citation type="journal article" date="2021" name="Nat. Commun.">
        <title>Genetic determinants of endophytism in the Arabidopsis root mycobiome.</title>
        <authorList>
            <person name="Mesny F."/>
            <person name="Miyauchi S."/>
            <person name="Thiergart T."/>
            <person name="Pickel B."/>
            <person name="Atanasova L."/>
            <person name="Karlsson M."/>
            <person name="Huettel B."/>
            <person name="Barry K.W."/>
            <person name="Haridas S."/>
            <person name="Chen C."/>
            <person name="Bauer D."/>
            <person name="Andreopoulos W."/>
            <person name="Pangilinan J."/>
            <person name="LaButti K."/>
            <person name="Riley R."/>
            <person name="Lipzen A."/>
            <person name="Clum A."/>
            <person name="Drula E."/>
            <person name="Henrissat B."/>
            <person name="Kohler A."/>
            <person name="Grigoriev I.V."/>
            <person name="Martin F.M."/>
            <person name="Hacquard S."/>
        </authorList>
    </citation>
    <scope>NUCLEOTIDE SEQUENCE</scope>
    <source>
        <strain evidence="2">MPI-CAGE-AT-0016</strain>
    </source>
</reference>
<feature type="compositionally biased region" description="Polar residues" evidence="1">
    <location>
        <begin position="250"/>
        <end position="259"/>
    </location>
</feature>
<organism evidence="2 3">
    <name type="scientific">Plectosphaerella cucumerina</name>
    <dbReference type="NCBI Taxonomy" id="40658"/>
    <lineage>
        <taxon>Eukaryota</taxon>
        <taxon>Fungi</taxon>
        <taxon>Dikarya</taxon>
        <taxon>Ascomycota</taxon>
        <taxon>Pezizomycotina</taxon>
        <taxon>Sordariomycetes</taxon>
        <taxon>Hypocreomycetidae</taxon>
        <taxon>Glomerellales</taxon>
        <taxon>Plectosphaerellaceae</taxon>
        <taxon>Plectosphaerella</taxon>
    </lineage>
</organism>
<gene>
    <name evidence="2" type="ORF">B0T11DRAFT_65048</name>
</gene>
<dbReference type="OrthoDB" id="5377213at2759"/>
<sequence>MMASYADWGHTAPTRLAKSRSKPAVKPILKKKGTQSAKSSLDIDRSWEEQIHFGSHGWGGSGGNSSSNSTTANLKGPGASPASGALDSAVGWGDGDTEASTYASRDVSFSLPTRDGETSCGSGGVCGEGGGGANASRSKYSHARSTSGASHASIATSGSGHGSYRTGSTFVHPFQQTPRTATPPLSVTNSLTFDPPTQQQQSSSRDYEYSPTITEDEDLELDATYSLSHSRNDSYQGHSLPSQSILASHAGANTSSASSIHGPRRPSLASNRTSSLSDVNRVNTNRSTSVSGASRLAHVHSTSDLNLLTLNTDSPSSSSVAFGTSTPGAVAPLSTSFAVSSPISPSVISPLRTSFEGFRMRSRSDIDPGYHAERIRQERQKWQEKERAKALKREKEEQKRRGRAGSKEAEALAKKEQKEAAARLKTANSEDDAAPGRPVNAGSPKFSAGYISGTSYNDTFERSKSAKSRDLRARLQNRGSPEGDDEVADAEKMGFVSRNYSSTDQGHAPTGAQGVSFDLPRRTTSAKRKTQGAWTTFVLWFRSRVLRLQTKLEK</sequence>
<keyword evidence="3" id="KW-1185">Reference proteome</keyword>
<dbReference type="AlphaFoldDB" id="A0A8K0TSE0"/>
<evidence type="ECO:0000256" key="1">
    <source>
        <dbReference type="SAM" id="MobiDB-lite"/>
    </source>
</evidence>
<dbReference type="EMBL" id="JAGPXD010000002">
    <property type="protein sequence ID" value="KAH7368527.1"/>
    <property type="molecule type" value="Genomic_DNA"/>
</dbReference>
<feature type="compositionally biased region" description="Gly residues" evidence="1">
    <location>
        <begin position="121"/>
        <end position="133"/>
    </location>
</feature>
<feature type="compositionally biased region" description="Basic and acidic residues" evidence="1">
    <location>
        <begin position="369"/>
        <end position="422"/>
    </location>
</feature>
<feature type="compositionally biased region" description="Polar residues" evidence="1">
    <location>
        <begin position="135"/>
        <end position="158"/>
    </location>
</feature>
<evidence type="ECO:0000313" key="2">
    <source>
        <dbReference type="EMBL" id="KAH7368527.1"/>
    </source>
</evidence>
<protein>
    <submittedName>
        <fullName evidence="2">Uncharacterized protein</fullName>
    </submittedName>
</protein>
<feature type="region of interest" description="Disordered" evidence="1">
    <location>
        <begin position="250"/>
        <end position="294"/>
    </location>
</feature>
<feature type="compositionally biased region" description="Basic and acidic residues" evidence="1">
    <location>
        <begin position="459"/>
        <end position="473"/>
    </location>
</feature>
<evidence type="ECO:0000313" key="3">
    <source>
        <dbReference type="Proteomes" id="UP000813385"/>
    </source>
</evidence>
<feature type="compositionally biased region" description="Basic residues" evidence="1">
    <location>
        <begin position="17"/>
        <end position="33"/>
    </location>
</feature>
<name>A0A8K0TSE0_9PEZI</name>
<accession>A0A8K0TSE0</accession>
<feature type="region of interest" description="Disordered" evidence="1">
    <location>
        <begin position="369"/>
        <end position="488"/>
    </location>
</feature>
<proteinExistence type="predicted"/>
<comment type="caution">
    <text evidence="2">The sequence shown here is derived from an EMBL/GenBank/DDBJ whole genome shotgun (WGS) entry which is preliminary data.</text>
</comment>
<feature type="compositionally biased region" description="Basic and acidic residues" evidence="1">
    <location>
        <begin position="41"/>
        <end position="51"/>
    </location>
</feature>